<organism evidence="2 3">
    <name type="scientific">Rhodovibrio sodomensis</name>
    <dbReference type="NCBI Taxonomy" id="1088"/>
    <lineage>
        <taxon>Bacteria</taxon>
        <taxon>Pseudomonadati</taxon>
        <taxon>Pseudomonadota</taxon>
        <taxon>Alphaproteobacteria</taxon>
        <taxon>Rhodospirillales</taxon>
        <taxon>Rhodovibrionaceae</taxon>
        <taxon>Rhodovibrio</taxon>
    </lineage>
</organism>
<dbReference type="RefSeq" id="WP_200343259.1">
    <property type="nucleotide sequence ID" value="NZ_NRRL01000118.1"/>
</dbReference>
<dbReference type="InterPro" id="IPR001387">
    <property type="entry name" value="Cro/C1-type_HTH"/>
</dbReference>
<feature type="domain" description="HTH cro/C1-type" evidence="1">
    <location>
        <begin position="16"/>
        <end position="61"/>
    </location>
</feature>
<accession>A0ABS1DK09</accession>
<dbReference type="InterPro" id="IPR010982">
    <property type="entry name" value="Lambda_DNA-bd_dom_sf"/>
</dbReference>
<dbReference type="SUPFAM" id="SSF47413">
    <property type="entry name" value="lambda repressor-like DNA-binding domains"/>
    <property type="match status" value="1"/>
</dbReference>
<dbReference type="CDD" id="cd00093">
    <property type="entry name" value="HTH_XRE"/>
    <property type="match status" value="1"/>
</dbReference>
<dbReference type="Proteomes" id="UP001296873">
    <property type="component" value="Unassembled WGS sequence"/>
</dbReference>
<dbReference type="Gene3D" id="1.10.260.40">
    <property type="entry name" value="lambda repressor-like DNA-binding domains"/>
    <property type="match status" value="1"/>
</dbReference>
<comment type="caution">
    <text evidence="2">The sequence shown here is derived from an EMBL/GenBank/DDBJ whole genome shotgun (WGS) entry which is preliminary data.</text>
</comment>
<sequence>MTRQTPPVLIPAQCRAGRALVGLQQGELAVLAKVSRKTLTDFEKGIRQPYERTIRDIREALEHEGVVFLDADDFGGVGVRLARFS</sequence>
<name>A0ABS1DK09_9PROT</name>
<proteinExistence type="predicted"/>
<evidence type="ECO:0000259" key="1">
    <source>
        <dbReference type="Pfam" id="PF01381"/>
    </source>
</evidence>
<gene>
    <name evidence="2" type="ORF">CKO28_22590</name>
</gene>
<dbReference type="Pfam" id="PF01381">
    <property type="entry name" value="HTH_3"/>
    <property type="match status" value="1"/>
</dbReference>
<protein>
    <recommendedName>
        <fullName evidence="1">HTH cro/C1-type domain-containing protein</fullName>
    </recommendedName>
</protein>
<evidence type="ECO:0000313" key="3">
    <source>
        <dbReference type="Proteomes" id="UP001296873"/>
    </source>
</evidence>
<dbReference type="EMBL" id="NRRL01000118">
    <property type="protein sequence ID" value="MBK1670809.1"/>
    <property type="molecule type" value="Genomic_DNA"/>
</dbReference>
<keyword evidence="3" id="KW-1185">Reference proteome</keyword>
<evidence type="ECO:0000313" key="2">
    <source>
        <dbReference type="EMBL" id="MBK1670809.1"/>
    </source>
</evidence>
<reference evidence="2 3" key="1">
    <citation type="journal article" date="2020" name="Microorganisms">
        <title>Osmotic Adaptation and Compatible Solute Biosynthesis of Phototrophic Bacteria as Revealed from Genome Analyses.</title>
        <authorList>
            <person name="Imhoff J.F."/>
            <person name="Rahn T."/>
            <person name="Kunzel S."/>
            <person name="Keller A."/>
            <person name="Neulinger S.C."/>
        </authorList>
    </citation>
    <scope>NUCLEOTIDE SEQUENCE [LARGE SCALE GENOMIC DNA]</scope>
    <source>
        <strain evidence="2 3">DSM 9895</strain>
    </source>
</reference>